<reference evidence="2 3" key="2">
    <citation type="submission" date="2018-06" db="EMBL/GenBank/DDBJ databases">
        <title>Sequencing of bacterial isolates from soil warming experiment in Harvard Forest, Massachusetts, USA.</title>
        <authorList>
            <person name="Deangelis K.PhD."/>
        </authorList>
    </citation>
    <scope>NUCLEOTIDE SEQUENCE [LARGE SCALE GENOMIC DNA]</scope>
    <source>
        <strain evidence="2 3">GAS496</strain>
    </source>
</reference>
<keyword evidence="3" id="KW-1185">Reference proteome</keyword>
<feature type="domain" description="SnoaL-like" evidence="1">
    <location>
        <begin position="24"/>
        <end position="123"/>
    </location>
</feature>
<protein>
    <submittedName>
        <fullName evidence="2">SnoaL-like protein</fullName>
    </submittedName>
</protein>
<dbReference type="EMBL" id="QJJU01000024">
    <property type="protein sequence ID" value="PXX02489.1"/>
    <property type="molecule type" value="Genomic_DNA"/>
</dbReference>
<evidence type="ECO:0000259" key="1">
    <source>
        <dbReference type="Pfam" id="PF12680"/>
    </source>
</evidence>
<proteinExistence type="predicted"/>
<accession>A0A318HDV0</accession>
<dbReference type="InterPro" id="IPR032710">
    <property type="entry name" value="NTF2-like_dom_sf"/>
</dbReference>
<dbReference type="AlphaFoldDB" id="A0A318HDV0"/>
<dbReference type="Pfam" id="PF12680">
    <property type="entry name" value="SnoaL_2"/>
    <property type="match status" value="1"/>
</dbReference>
<comment type="caution">
    <text evidence="2">The sequence shown here is derived from an EMBL/GenBank/DDBJ whole genome shotgun (WGS) entry which is preliminary data.</text>
</comment>
<gene>
    <name evidence="2" type="ORF">C8E89_12435</name>
</gene>
<sequence length="163" mass="18715">MSEWQCAARIVAGVNTPSDPEAFVNKFVDFWSSPSPQRLPELLHPNVVLMQPLAAPMIGIQAAQAEFRRFCYCLPDLRAHVDHWCADGNLVYIEFRLQARIGGDVIAWPNVNRLILHDGKAIERVTYFDPLAILPTLLRHPSLWWRWWHSRVPRPDVRATPVS</sequence>
<evidence type="ECO:0000313" key="2">
    <source>
        <dbReference type="EMBL" id="PXX02489.1"/>
    </source>
</evidence>
<dbReference type="SUPFAM" id="SSF54427">
    <property type="entry name" value="NTF2-like"/>
    <property type="match status" value="1"/>
</dbReference>
<name>A0A318HDV0_9MYCO</name>
<dbReference type="InterPro" id="IPR037401">
    <property type="entry name" value="SnoaL-like"/>
</dbReference>
<evidence type="ECO:0000313" key="3">
    <source>
        <dbReference type="Proteomes" id="UP000247781"/>
    </source>
</evidence>
<dbReference type="Proteomes" id="UP000247781">
    <property type="component" value="Unassembled WGS sequence"/>
</dbReference>
<organism evidence="2 3">
    <name type="scientific">Mycolicibacterium moriokaense</name>
    <dbReference type="NCBI Taxonomy" id="39691"/>
    <lineage>
        <taxon>Bacteria</taxon>
        <taxon>Bacillati</taxon>
        <taxon>Actinomycetota</taxon>
        <taxon>Actinomycetes</taxon>
        <taxon>Mycobacteriales</taxon>
        <taxon>Mycobacteriaceae</taxon>
        <taxon>Mycolicibacterium</taxon>
    </lineage>
</organism>
<reference evidence="3" key="1">
    <citation type="submission" date="2018-05" db="EMBL/GenBank/DDBJ databases">
        <authorList>
            <person name="Deangelis K."/>
            <person name="Huntemann M."/>
            <person name="Clum A."/>
            <person name="Pillay M."/>
            <person name="Palaniappan K."/>
            <person name="Varghese N."/>
            <person name="Mikhailova N."/>
            <person name="Stamatis D."/>
            <person name="Reddy T."/>
            <person name="Daum C."/>
            <person name="Shapiro N."/>
            <person name="Ivanova N."/>
            <person name="Kyrpides N."/>
            <person name="Woyke T."/>
        </authorList>
    </citation>
    <scope>NUCLEOTIDE SEQUENCE [LARGE SCALE GENOMIC DNA]</scope>
    <source>
        <strain evidence="3">GAS496</strain>
    </source>
</reference>
<dbReference type="Gene3D" id="3.10.450.50">
    <property type="match status" value="1"/>
</dbReference>